<feature type="domain" description="SAM" evidence="2">
    <location>
        <begin position="39"/>
        <end position="105"/>
    </location>
</feature>
<organism evidence="3 4">
    <name type="scientific">Cherax quadricarinatus</name>
    <name type="common">Australian red claw crayfish</name>
    <dbReference type="NCBI Taxonomy" id="27406"/>
    <lineage>
        <taxon>Eukaryota</taxon>
        <taxon>Metazoa</taxon>
        <taxon>Ecdysozoa</taxon>
        <taxon>Arthropoda</taxon>
        <taxon>Crustacea</taxon>
        <taxon>Multicrustacea</taxon>
        <taxon>Malacostraca</taxon>
        <taxon>Eumalacostraca</taxon>
        <taxon>Eucarida</taxon>
        <taxon>Decapoda</taxon>
        <taxon>Pleocyemata</taxon>
        <taxon>Astacidea</taxon>
        <taxon>Parastacoidea</taxon>
        <taxon>Parastacidae</taxon>
        <taxon>Cherax</taxon>
    </lineage>
</organism>
<reference evidence="3 4" key="1">
    <citation type="journal article" date="2024" name="BMC Genomics">
        <title>Genome assembly of redclaw crayfish (Cherax quadricarinatus) provides insights into its immune adaptation and hypoxia tolerance.</title>
        <authorList>
            <person name="Liu Z."/>
            <person name="Zheng J."/>
            <person name="Li H."/>
            <person name="Fang K."/>
            <person name="Wang S."/>
            <person name="He J."/>
            <person name="Zhou D."/>
            <person name="Weng S."/>
            <person name="Chi M."/>
            <person name="Gu Z."/>
            <person name="He J."/>
            <person name="Li F."/>
            <person name="Wang M."/>
        </authorList>
    </citation>
    <scope>NUCLEOTIDE SEQUENCE [LARGE SCALE GENOMIC DNA]</scope>
    <source>
        <strain evidence="3">ZL_2023a</strain>
    </source>
</reference>
<feature type="region of interest" description="Disordered" evidence="1">
    <location>
        <begin position="1"/>
        <end position="32"/>
    </location>
</feature>
<dbReference type="PANTHER" id="PTHR20843:SF0">
    <property type="entry name" value="PROTEIN AVEUGLE"/>
    <property type="match status" value="1"/>
</dbReference>
<sequence length="121" mass="14152">MMQLPSQYTTDNKNDFTGDGSQPPRPKGKLTRPKPCYLWTTADVQKWFKRHCSEYFQLYSHLLIMNDITGKALVRMSEGTLIRMGIKHPEHVEAIWREILKQRLKADIQEMKEIEMSAIVS</sequence>
<evidence type="ECO:0000259" key="2">
    <source>
        <dbReference type="PROSITE" id="PS50105"/>
    </source>
</evidence>
<name>A0AAW0W718_CHEQU</name>
<dbReference type="InterPro" id="IPR013761">
    <property type="entry name" value="SAM/pointed_sf"/>
</dbReference>
<proteinExistence type="predicted"/>
<dbReference type="PROSITE" id="PS50105">
    <property type="entry name" value="SAM_DOMAIN"/>
    <property type="match status" value="1"/>
</dbReference>
<gene>
    <name evidence="3" type="ORF">OTU49_010966</name>
</gene>
<keyword evidence="4" id="KW-1185">Reference proteome</keyword>
<dbReference type="GO" id="GO:0007169">
    <property type="term" value="P:cell surface receptor protein tyrosine kinase signaling pathway"/>
    <property type="evidence" value="ECO:0007669"/>
    <property type="project" value="TreeGrafter"/>
</dbReference>
<evidence type="ECO:0000313" key="4">
    <source>
        <dbReference type="Proteomes" id="UP001445076"/>
    </source>
</evidence>
<dbReference type="EMBL" id="JARKIK010000084">
    <property type="protein sequence ID" value="KAK8724903.1"/>
    <property type="molecule type" value="Genomic_DNA"/>
</dbReference>
<dbReference type="Pfam" id="PF07647">
    <property type="entry name" value="SAM_2"/>
    <property type="match status" value="1"/>
</dbReference>
<evidence type="ECO:0000313" key="3">
    <source>
        <dbReference type="EMBL" id="KAK8724902.1"/>
    </source>
</evidence>
<dbReference type="AlphaFoldDB" id="A0AAW0W718"/>
<evidence type="ECO:0000256" key="1">
    <source>
        <dbReference type="SAM" id="MobiDB-lite"/>
    </source>
</evidence>
<dbReference type="GO" id="GO:0009898">
    <property type="term" value="C:cytoplasmic side of plasma membrane"/>
    <property type="evidence" value="ECO:0007669"/>
    <property type="project" value="TreeGrafter"/>
</dbReference>
<dbReference type="EMBL" id="JARKIK010000084">
    <property type="protein sequence ID" value="KAK8724904.1"/>
    <property type="molecule type" value="Genomic_DNA"/>
</dbReference>
<reference evidence="3" key="2">
    <citation type="submission" date="2024-01" db="EMBL/GenBank/DDBJ databases">
        <authorList>
            <person name="He J."/>
            <person name="Wang M."/>
            <person name="Zheng J."/>
            <person name="Liu Z."/>
        </authorList>
    </citation>
    <scope>NUCLEOTIDE SEQUENCE</scope>
    <source>
        <strain evidence="3">ZL_2023a</strain>
        <tissue evidence="3">Muscle</tissue>
    </source>
</reference>
<dbReference type="EMBL" id="JARKIK010000084">
    <property type="protein sequence ID" value="KAK8724902.1"/>
    <property type="molecule type" value="Genomic_DNA"/>
</dbReference>
<dbReference type="InterPro" id="IPR052268">
    <property type="entry name" value="SAM_domain-containing_protein"/>
</dbReference>
<dbReference type="Proteomes" id="UP001445076">
    <property type="component" value="Unassembled WGS sequence"/>
</dbReference>
<comment type="caution">
    <text evidence="3">The sequence shown here is derived from an EMBL/GenBank/DDBJ whole genome shotgun (WGS) entry which is preliminary data.</text>
</comment>
<protein>
    <recommendedName>
        <fullName evidence="2">SAM domain-containing protein</fullName>
    </recommendedName>
</protein>
<feature type="compositionally biased region" description="Polar residues" evidence="1">
    <location>
        <begin position="1"/>
        <end position="11"/>
    </location>
</feature>
<dbReference type="SUPFAM" id="SSF47769">
    <property type="entry name" value="SAM/Pointed domain"/>
    <property type="match status" value="1"/>
</dbReference>
<dbReference type="PANTHER" id="PTHR20843">
    <property type="entry name" value="STERILE ALPHA MOTIF DOMAIN CONTAINING PROTEIN 10"/>
    <property type="match status" value="1"/>
</dbReference>
<dbReference type="Gene3D" id="1.10.150.50">
    <property type="entry name" value="Transcription Factor, Ets-1"/>
    <property type="match status" value="1"/>
</dbReference>
<accession>A0AAW0W718</accession>
<dbReference type="InterPro" id="IPR001660">
    <property type="entry name" value="SAM"/>
</dbReference>